<protein>
    <submittedName>
        <fullName evidence="3">Glycosyltransferase family 2 protein</fullName>
    </submittedName>
</protein>
<dbReference type="EMBL" id="JAAEDL010000001">
    <property type="protein sequence ID" value="MBR0679051.1"/>
    <property type="molecule type" value="Genomic_DNA"/>
</dbReference>
<dbReference type="PANTHER" id="PTHR43685:SF3">
    <property type="entry name" value="SLR2126 PROTEIN"/>
    <property type="match status" value="1"/>
</dbReference>
<evidence type="ECO:0000313" key="3">
    <source>
        <dbReference type="EMBL" id="MBR0679051.1"/>
    </source>
</evidence>
<name>A0A9X9X5R5_9PROT</name>
<evidence type="ECO:0000256" key="1">
    <source>
        <dbReference type="SAM" id="MobiDB-lite"/>
    </source>
</evidence>
<feature type="region of interest" description="Disordered" evidence="1">
    <location>
        <begin position="300"/>
        <end position="353"/>
    </location>
</feature>
<dbReference type="InterPro" id="IPR029044">
    <property type="entry name" value="Nucleotide-diphossugar_trans"/>
</dbReference>
<gene>
    <name evidence="3" type="ORF">GXW74_01005</name>
</gene>
<dbReference type="PANTHER" id="PTHR43685">
    <property type="entry name" value="GLYCOSYLTRANSFERASE"/>
    <property type="match status" value="1"/>
</dbReference>
<dbReference type="RefSeq" id="WP_211844402.1">
    <property type="nucleotide sequence ID" value="NZ_JAAEDL010000001.1"/>
</dbReference>
<organism evidence="3 4">
    <name type="scientific">Neoroseomonas eburnea</name>
    <dbReference type="NCBI Taxonomy" id="1346889"/>
    <lineage>
        <taxon>Bacteria</taxon>
        <taxon>Pseudomonadati</taxon>
        <taxon>Pseudomonadota</taxon>
        <taxon>Alphaproteobacteria</taxon>
        <taxon>Acetobacterales</taxon>
        <taxon>Acetobacteraceae</taxon>
        <taxon>Neoroseomonas</taxon>
    </lineage>
</organism>
<evidence type="ECO:0000313" key="4">
    <source>
        <dbReference type="Proteomes" id="UP001138709"/>
    </source>
</evidence>
<keyword evidence="4" id="KW-1185">Reference proteome</keyword>
<evidence type="ECO:0000259" key="2">
    <source>
        <dbReference type="Pfam" id="PF00535"/>
    </source>
</evidence>
<dbReference type="AlphaFoldDB" id="A0A9X9X5R5"/>
<dbReference type="Pfam" id="PF00535">
    <property type="entry name" value="Glycos_transf_2"/>
    <property type="match status" value="1"/>
</dbReference>
<proteinExistence type="predicted"/>
<dbReference type="Proteomes" id="UP001138709">
    <property type="component" value="Unassembled WGS sequence"/>
</dbReference>
<dbReference type="InterPro" id="IPR050834">
    <property type="entry name" value="Glycosyltransf_2"/>
</dbReference>
<reference evidence="3" key="2">
    <citation type="journal article" date="2021" name="Syst. Appl. Microbiol.">
        <title>Roseomonas hellenica sp. nov., isolated from roots of wild-growing Alkanna tinctoria.</title>
        <authorList>
            <person name="Rat A."/>
            <person name="Naranjo H.D."/>
            <person name="Lebbe L."/>
            <person name="Cnockaert M."/>
            <person name="Krigas N."/>
            <person name="Grigoriadou K."/>
            <person name="Maloupa E."/>
            <person name="Willems A."/>
        </authorList>
    </citation>
    <scope>NUCLEOTIDE SEQUENCE</scope>
    <source>
        <strain evidence="3">LMG 31228</strain>
    </source>
</reference>
<sequence length="353" mass="38796">MRIALGIPTSGRAPILLETLNDLAMQTRQPERIIVCCARPEDAGHAPRQLPHVEFVQSEPGLTRQRNRIIDHARGCDLLVFLDDDFLMRRDYLAAMENLFGADPEVVAATGVVLSDGATTPGLTVADGRRILAEDHFAGDPHATSPIANAYGCNMALRLATVERHRLRFDERLPLYGWQEDAEFCCRLGAHGKVLRLDGARGVHLGTKGGRTAGVRLGYSQVVNPLYVARRVPAYTIRRAISQTARNIAANLVRVLWPEPWVDRRGRLRGNMVGLLDVMRGRAFPERMLLLGTALENPSVDSVRLRRPGRDGPQQPAERAQGVARGAGHGITHGGMRDGFEPGDATNQRAGRR</sequence>
<dbReference type="SUPFAM" id="SSF53448">
    <property type="entry name" value="Nucleotide-diphospho-sugar transferases"/>
    <property type="match status" value="1"/>
</dbReference>
<reference evidence="3" key="1">
    <citation type="submission" date="2020-01" db="EMBL/GenBank/DDBJ databases">
        <authorList>
            <person name="Rat A."/>
        </authorList>
    </citation>
    <scope>NUCLEOTIDE SEQUENCE</scope>
    <source>
        <strain evidence="3">LMG 31228</strain>
    </source>
</reference>
<dbReference type="Gene3D" id="3.90.550.10">
    <property type="entry name" value="Spore Coat Polysaccharide Biosynthesis Protein SpsA, Chain A"/>
    <property type="match status" value="1"/>
</dbReference>
<dbReference type="InterPro" id="IPR001173">
    <property type="entry name" value="Glyco_trans_2-like"/>
</dbReference>
<accession>A0A9X9X5R5</accession>
<feature type="domain" description="Glycosyltransferase 2-like" evidence="2">
    <location>
        <begin position="7"/>
        <end position="122"/>
    </location>
</feature>
<dbReference type="CDD" id="cd00761">
    <property type="entry name" value="Glyco_tranf_GTA_type"/>
    <property type="match status" value="1"/>
</dbReference>
<comment type="caution">
    <text evidence="3">The sequence shown here is derived from an EMBL/GenBank/DDBJ whole genome shotgun (WGS) entry which is preliminary data.</text>
</comment>